<protein>
    <submittedName>
        <fullName evidence="7">Type III glutamate--ammonia ligase</fullName>
    </submittedName>
</protein>
<dbReference type="PROSITE" id="PS00181">
    <property type="entry name" value="GLNA_ATP"/>
    <property type="match status" value="1"/>
</dbReference>
<evidence type="ECO:0000256" key="4">
    <source>
        <dbReference type="PROSITE-ProRule" id="PRU01331"/>
    </source>
</evidence>
<evidence type="ECO:0000256" key="1">
    <source>
        <dbReference type="ARBA" id="ARBA00001946"/>
    </source>
</evidence>
<dbReference type="GO" id="GO:0004356">
    <property type="term" value="F:glutamine synthetase activity"/>
    <property type="evidence" value="ECO:0007669"/>
    <property type="project" value="InterPro"/>
</dbReference>
<dbReference type="InterPro" id="IPR036651">
    <property type="entry name" value="Gln_synt_N_sf"/>
</dbReference>
<dbReference type="AlphaFoldDB" id="A0AAU7LUZ1"/>
<dbReference type="PANTHER" id="PTHR43785">
    <property type="entry name" value="GAMMA-GLUTAMYLPUTRESCINE SYNTHETASE"/>
    <property type="match status" value="1"/>
</dbReference>
<sequence length="469" mass="51045">MTTATDLAFDSRAFINSERVTARDGQIFDIPALVEALEAQGIHSLLVQFADIHGIAKGKLVPLKLMREWVETGAGFAGPSIWGTGLPRMGDRSEYYGRVQPETIRPLPFMPGVAHAVCDGYAGGEALQTCSRQLLKRQIEALRQRGLTLWVGIEPEFFLLRRGANGRWQIADGADELSKPSYDLKAIYRHREYLDDMRLTLTALGFDLQQIDHEDANGQYEINYRFDEALAAADRYMLFKLAAHAVADKHGLTFSCMPKPMANAPGSGLHFHLSLTDESGRAAMADPSGALGLSTAGHQFAAGLLHHADALAALCAPTVNSYKRLASSASVSGTTWSPVWKSMGDNNRTCLVRTVAGRIEWRLPDPSCNIYAALAGTLAAGLDGLDKGLPAVEPCTEDLYLRKASGACMPATLPRDLSQALDALAGNEVLTKRLGPAFVAQFLGCKRDEWDAFSAQVSDWELQRYASLF</sequence>
<name>A0AAU7LUZ1_9BURK</name>
<reference evidence="7" key="1">
    <citation type="submission" date="2024-05" db="EMBL/GenBank/DDBJ databases">
        <authorList>
            <person name="Bunk B."/>
            <person name="Swiderski J."/>
            <person name="Sproer C."/>
            <person name="Thiel V."/>
        </authorList>
    </citation>
    <scope>NUCLEOTIDE SEQUENCE</scope>
    <source>
        <strain evidence="7">DSM 17735</strain>
    </source>
</reference>
<dbReference type="SUPFAM" id="SSF54368">
    <property type="entry name" value="Glutamine synthetase, N-terminal domain"/>
    <property type="match status" value="1"/>
</dbReference>
<dbReference type="InterPro" id="IPR008146">
    <property type="entry name" value="Gln_synth_cat_dom"/>
</dbReference>
<dbReference type="SMART" id="SM01230">
    <property type="entry name" value="Gln-synt_C"/>
    <property type="match status" value="1"/>
</dbReference>
<dbReference type="PROSITE" id="PS51987">
    <property type="entry name" value="GS_CATALYTIC"/>
    <property type="match status" value="1"/>
</dbReference>
<gene>
    <name evidence="7" type="ORF">ABLV49_06620</name>
</gene>
<organism evidence="7">
    <name type="scientific">Polaromonas hydrogenivorans</name>
    <dbReference type="NCBI Taxonomy" id="335476"/>
    <lineage>
        <taxon>Bacteria</taxon>
        <taxon>Pseudomonadati</taxon>
        <taxon>Pseudomonadota</taxon>
        <taxon>Betaproteobacteria</taxon>
        <taxon>Burkholderiales</taxon>
        <taxon>Comamonadaceae</taxon>
        <taxon>Polaromonas</taxon>
    </lineage>
</organism>
<dbReference type="PANTHER" id="PTHR43785:SF12">
    <property type="entry name" value="TYPE-1 GLUTAMINE SYNTHETASE 2"/>
    <property type="match status" value="1"/>
</dbReference>
<dbReference type="Gene3D" id="3.30.590.10">
    <property type="entry name" value="Glutamine synthetase/guanido kinase, catalytic domain"/>
    <property type="match status" value="1"/>
</dbReference>
<evidence type="ECO:0000256" key="2">
    <source>
        <dbReference type="ARBA" id="ARBA00022598"/>
    </source>
</evidence>
<evidence type="ECO:0000256" key="5">
    <source>
        <dbReference type="RuleBase" id="RU000384"/>
    </source>
</evidence>
<dbReference type="SUPFAM" id="SSF55931">
    <property type="entry name" value="Glutamine synthetase/guanido kinase"/>
    <property type="match status" value="1"/>
</dbReference>
<dbReference type="Gene3D" id="3.10.20.70">
    <property type="entry name" value="Glutamine synthetase, N-terminal domain"/>
    <property type="match status" value="1"/>
</dbReference>
<evidence type="ECO:0000313" key="7">
    <source>
        <dbReference type="EMBL" id="XBP71464.1"/>
    </source>
</evidence>
<evidence type="ECO:0000256" key="3">
    <source>
        <dbReference type="ARBA" id="ARBA00022842"/>
    </source>
</evidence>
<keyword evidence="2 7" id="KW-0436">Ligase</keyword>
<feature type="domain" description="GS catalytic" evidence="6">
    <location>
        <begin position="131"/>
        <end position="469"/>
    </location>
</feature>
<proteinExistence type="inferred from homology"/>
<dbReference type="InterPro" id="IPR027303">
    <property type="entry name" value="Gln_synth_gly_rich_site"/>
</dbReference>
<dbReference type="EMBL" id="CP157675">
    <property type="protein sequence ID" value="XBP71464.1"/>
    <property type="molecule type" value="Genomic_DNA"/>
</dbReference>
<dbReference type="InterPro" id="IPR014746">
    <property type="entry name" value="Gln_synth/guanido_kin_cat_dom"/>
</dbReference>
<comment type="cofactor">
    <cofactor evidence="1">
        <name>Mg(2+)</name>
        <dbReference type="ChEBI" id="CHEBI:18420"/>
    </cofactor>
</comment>
<evidence type="ECO:0000259" key="6">
    <source>
        <dbReference type="PROSITE" id="PS51987"/>
    </source>
</evidence>
<keyword evidence="3" id="KW-0460">Magnesium</keyword>
<dbReference type="Pfam" id="PF00120">
    <property type="entry name" value="Gln-synt_C"/>
    <property type="match status" value="1"/>
</dbReference>
<accession>A0AAU7LUZ1</accession>
<comment type="similarity">
    <text evidence="4 5">Belongs to the glutamine synthetase family.</text>
</comment>
<dbReference type="RefSeq" id="WP_349280841.1">
    <property type="nucleotide sequence ID" value="NZ_CBCSCU010000001.1"/>
</dbReference>
<dbReference type="GO" id="GO:0006542">
    <property type="term" value="P:glutamine biosynthetic process"/>
    <property type="evidence" value="ECO:0007669"/>
    <property type="project" value="InterPro"/>
</dbReference>